<reference evidence="1 2" key="1">
    <citation type="submission" date="2019-07" db="EMBL/GenBank/DDBJ databases">
        <title>Genome sequencing of lignin-degrading bacterial isolates.</title>
        <authorList>
            <person name="Gladden J."/>
        </authorList>
    </citation>
    <scope>NUCLEOTIDE SEQUENCE [LARGE SCALE GENOMIC DNA]</scope>
    <source>
        <strain evidence="1 2">J19</strain>
    </source>
</reference>
<proteinExistence type="predicted"/>
<keyword evidence="2" id="KW-1185">Reference proteome</keyword>
<protein>
    <submittedName>
        <fullName evidence="1">Oxygen tolerance protein BatD</fullName>
    </submittedName>
</protein>
<sequence>MNDPLYPRRDQRTSRRLRGACLALLWLLAGVAGAETRAWLDRSQVREGETVTLNIQTDQPGVAPDYTPLQADFEVGSPFRSDTAGRGVLFGVRLVPRRAGALEVPALRVGAERTPPLALRVGGERQDARGEVFLETRVEEEAPWVQQSVGVSVRLYFATPLLSGELTQEPPEGA</sequence>
<dbReference type="Pfam" id="PF13584">
    <property type="entry name" value="BatD"/>
    <property type="match status" value="1"/>
</dbReference>
<dbReference type="Proteomes" id="UP000321583">
    <property type="component" value="Unassembled WGS sequence"/>
</dbReference>
<dbReference type="PANTHER" id="PTHR40940">
    <property type="entry name" value="PROTEIN BATD-RELATED"/>
    <property type="match status" value="1"/>
</dbReference>
<dbReference type="OrthoDB" id="5293418at2"/>
<organism evidence="1 2">
    <name type="scientific">Pseudoxanthomonas taiwanensis J19</name>
    <dbReference type="NCBI Taxonomy" id="935569"/>
    <lineage>
        <taxon>Bacteria</taxon>
        <taxon>Pseudomonadati</taxon>
        <taxon>Pseudomonadota</taxon>
        <taxon>Gammaproteobacteria</taxon>
        <taxon>Lysobacterales</taxon>
        <taxon>Lysobacteraceae</taxon>
        <taxon>Pseudoxanthomonas</taxon>
    </lineage>
</organism>
<evidence type="ECO:0000313" key="2">
    <source>
        <dbReference type="Proteomes" id="UP000321583"/>
    </source>
</evidence>
<dbReference type="InterPro" id="IPR025738">
    <property type="entry name" value="BatD"/>
</dbReference>
<gene>
    <name evidence="1" type="ORF">L613_012600000010</name>
</gene>
<dbReference type="EMBL" id="VLJS01000031">
    <property type="protein sequence ID" value="TWH16320.1"/>
    <property type="molecule type" value="Genomic_DNA"/>
</dbReference>
<feature type="non-terminal residue" evidence="1">
    <location>
        <position position="174"/>
    </location>
</feature>
<name>A0A562E3A0_9GAMM</name>
<dbReference type="PANTHER" id="PTHR40940:SF1">
    <property type="entry name" value="PROTEIN BATD"/>
    <property type="match status" value="1"/>
</dbReference>
<dbReference type="RefSeq" id="WP_147208189.1">
    <property type="nucleotide sequence ID" value="NZ_VLJS01000031.1"/>
</dbReference>
<accession>A0A562E3A0</accession>
<comment type="caution">
    <text evidence="1">The sequence shown here is derived from an EMBL/GenBank/DDBJ whole genome shotgun (WGS) entry which is preliminary data.</text>
</comment>
<evidence type="ECO:0000313" key="1">
    <source>
        <dbReference type="EMBL" id="TWH16320.1"/>
    </source>
</evidence>
<dbReference type="AlphaFoldDB" id="A0A562E3A0"/>